<dbReference type="EMBL" id="JWSW01000085">
    <property type="protein sequence ID" value="KIJ88274.1"/>
    <property type="molecule type" value="Genomic_DNA"/>
</dbReference>
<dbReference type="EMBL" id="JWSW01000082">
    <property type="protein sequence ID" value="KIJ88286.1"/>
    <property type="molecule type" value="Genomic_DNA"/>
</dbReference>
<dbReference type="EMBL" id="JWSW01000084">
    <property type="protein sequence ID" value="KIJ88275.1"/>
    <property type="molecule type" value="Genomic_DNA"/>
</dbReference>
<evidence type="ECO:0000313" key="9">
    <source>
        <dbReference type="EMBL" id="KIJ88286.1"/>
    </source>
</evidence>
<dbReference type="InterPro" id="IPR002559">
    <property type="entry name" value="Transposase_11"/>
</dbReference>
<dbReference type="RefSeq" id="WP_041079569.1">
    <property type="nucleotide sequence ID" value="NZ_JWSW01000082.1"/>
</dbReference>
<dbReference type="PANTHER" id="PTHR33258">
    <property type="entry name" value="TRANSPOSASE INSL FOR INSERTION SEQUENCE ELEMENT IS186A-RELATED"/>
    <property type="match status" value="1"/>
</dbReference>
<dbReference type="NCBIfam" id="NF033592">
    <property type="entry name" value="transpos_IS4_1"/>
    <property type="match status" value="1"/>
</dbReference>
<evidence type="ECO:0000259" key="5">
    <source>
        <dbReference type="Pfam" id="PF01609"/>
    </source>
</evidence>
<evidence type="ECO:0000256" key="2">
    <source>
        <dbReference type="ARBA" id="ARBA00022578"/>
    </source>
</evidence>
<evidence type="ECO:0000313" key="8">
    <source>
        <dbReference type="EMBL" id="KIJ88279.1"/>
    </source>
</evidence>
<feature type="non-terminal residue" evidence="7">
    <location>
        <position position="1"/>
    </location>
</feature>
<feature type="domain" description="Transposase IS4-like" evidence="5">
    <location>
        <begin position="133"/>
        <end position="356"/>
    </location>
</feature>
<dbReference type="GO" id="GO:0003677">
    <property type="term" value="F:DNA binding"/>
    <property type="evidence" value="ECO:0007669"/>
    <property type="project" value="UniProtKB-KW"/>
</dbReference>
<evidence type="ECO:0000256" key="1">
    <source>
        <dbReference type="ARBA" id="ARBA00010075"/>
    </source>
</evidence>
<name>A0A0C2RBS0_9RICK</name>
<dbReference type="AlphaFoldDB" id="A0A0C2RBS0"/>
<accession>A0A0C2RBS0</accession>
<evidence type="ECO:0000313" key="10">
    <source>
        <dbReference type="Proteomes" id="UP000031952"/>
    </source>
</evidence>
<keyword evidence="2" id="KW-0815">Transposition</keyword>
<keyword evidence="10" id="KW-1185">Reference proteome</keyword>
<keyword evidence="4" id="KW-0233">DNA recombination</keyword>
<dbReference type="InterPro" id="IPR012337">
    <property type="entry name" value="RNaseH-like_sf"/>
</dbReference>
<protein>
    <recommendedName>
        <fullName evidence="5">Transposase IS4-like domain-containing protein</fullName>
    </recommendedName>
</protein>
<dbReference type="InterPro" id="IPR047952">
    <property type="entry name" value="Transpos_IS4"/>
</dbReference>
<evidence type="ECO:0000256" key="3">
    <source>
        <dbReference type="ARBA" id="ARBA00023125"/>
    </source>
</evidence>
<evidence type="ECO:0000313" key="7">
    <source>
        <dbReference type="EMBL" id="KIJ88275.1"/>
    </source>
</evidence>
<proteinExistence type="inferred from homology"/>
<dbReference type="GO" id="GO:0006313">
    <property type="term" value="P:DNA transposition"/>
    <property type="evidence" value="ECO:0007669"/>
    <property type="project" value="InterPro"/>
</dbReference>
<keyword evidence="3" id="KW-0238">DNA-binding</keyword>
<gene>
    <name evidence="9" type="ORF">SB78_06685</name>
    <name evidence="8" type="ORF">SB78_06725</name>
    <name evidence="7" type="ORF">SB78_06765</name>
    <name evidence="6" type="ORF">SB78_06805</name>
</gene>
<evidence type="ECO:0000256" key="4">
    <source>
        <dbReference type="ARBA" id="ARBA00023172"/>
    </source>
</evidence>
<dbReference type="PANTHER" id="PTHR33258:SF1">
    <property type="entry name" value="TRANSPOSASE INSL FOR INSERTION SEQUENCE ELEMENT IS186A-RELATED"/>
    <property type="match status" value="1"/>
</dbReference>
<dbReference type="Pfam" id="PF01609">
    <property type="entry name" value="DDE_Tnp_1"/>
    <property type="match status" value="1"/>
</dbReference>
<sequence>IILVFIEDVIGMLQELTLEEKQLLSINKLITDIACDYDNQWIKRKRSIDSKFLISFIFQIILDTNKGYSISLLRLWEHYSNKDIQTPQQKIFAPSSVCEARQKLSEQIFIDLNKKLISEFNYQKQKVAHQLAHRVFAVDGSRVNLPKELKELGYKTCNKNSYYPQGLMSCIYNIDAQIVYDFCLSKNLNERLCVPNHLSVLQKGDIVIFDRGYFSYLLLYQCMKKDIVPVFRVSIHLGNKALLDFVSSVEPDSVIEYVPSSTVKKQIEKQGLNIECKPIMLRLVKHEIDYKLYLYATTLIDSKYSRKIFAELYAKRWEIEELYKISKCLVDVEAFHSKTERGVKQETYAHFVLINLARLFELAAKAKYDKNSGNTKFNFKNCLNVIEQSIQTIIYKSELFCTHIILKATYQISQIKQKIRPMRKYLRISHKPFNRWVLNRSPFRT</sequence>
<dbReference type="EMBL" id="JWSW01000083">
    <property type="protein sequence ID" value="KIJ88279.1"/>
    <property type="molecule type" value="Genomic_DNA"/>
</dbReference>
<dbReference type="GO" id="GO:0004803">
    <property type="term" value="F:transposase activity"/>
    <property type="evidence" value="ECO:0007669"/>
    <property type="project" value="InterPro"/>
</dbReference>
<comment type="caution">
    <text evidence="7">The sequence shown here is derived from an EMBL/GenBank/DDBJ whole genome shotgun (WGS) entry which is preliminary data.</text>
</comment>
<dbReference type="Proteomes" id="UP000031952">
    <property type="component" value="Unassembled WGS sequence"/>
</dbReference>
<dbReference type="SUPFAM" id="SSF53098">
    <property type="entry name" value="Ribonuclease H-like"/>
    <property type="match status" value="1"/>
</dbReference>
<evidence type="ECO:0000313" key="6">
    <source>
        <dbReference type="EMBL" id="KIJ88274.1"/>
    </source>
</evidence>
<comment type="similarity">
    <text evidence="1">Belongs to the transposase 11 family.</text>
</comment>
<reference evidence="7 10" key="1">
    <citation type="submission" date="2014-12" db="EMBL/GenBank/DDBJ databases">
        <title>Whole genome sequence of Candidatus Rickettsia asemboensis strain NMRCii isolated from cat fleas in west Kenya.</title>
        <authorList>
            <person name="Jima D."/>
            <person name="Luce-Fedrow A."/>
            <person name="Yang Y."/>
            <person name="Maina A.N."/>
            <person name="Snesrud E.C."/>
            <person name="Jarman R.G."/>
            <person name="Richards A.L."/>
            <person name="Hang J."/>
        </authorList>
    </citation>
    <scope>NUCLEOTIDE SEQUENCE [LARGE SCALE GENOMIC DNA]</scope>
    <source>
        <strain evidence="7 10">NMRCii</strain>
    </source>
</reference>
<organism evidence="7 10">
    <name type="scientific">Rickettsia asembonensis</name>
    <dbReference type="NCBI Taxonomy" id="1068590"/>
    <lineage>
        <taxon>Bacteria</taxon>
        <taxon>Pseudomonadati</taxon>
        <taxon>Pseudomonadota</taxon>
        <taxon>Alphaproteobacteria</taxon>
        <taxon>Rickettsiales</taxon>
        <taxon>Rickettsiaceae</taxon>
        <taxon>Rickettsieae</taxon>
        <taxon>Rickettsia</taxon>
        <taxon>spotted fever group</taxon>
    </lineage>
</organism>